<evidence type="ECO:0000256" key="1">
    <source>
        <dbReference type="SAM" id="MobiDB-lite"/>
    </source>
</evidence>
<dbReference type="EMBL" id="CADEAL010001640">
    <property type="protein sequence ID" value="CAB1434185.1"/>
    <property type="molecule type" value="Genomic_DNA"/>
</dbReference>
<evidence type="ECO:0000313" key="2">
    <source>
        <dbReference type="EMBL" id="CAB1434185.1"/>
    </source>
</evidence>
<dbReference type="Proteomes" id="UP001153269">
    <property type="component" value="Unassembled WGS sequence"/>
</dbReference>
<keyword evidence="3" id="KW-1185">Reference proteome</keyword>
<sequence>MLAGRLTVVSDNCFTVGQAGEIRQGYGCAARAVPVWVRLRCWWGSVVSGNLCCPRVSAGELHQTGEPLRFNSSNFQCKPGYKRRMQLGQGDPRGLYYPTLRYVEETQRYTIQIPALKESKPRRADPGYMNTCYAHTRMPRPASTCHEPRGGGGGGGGREEANFTRQLARGEVLKRRRETLRRNNREIQLQLPAAAAKKKKEKKTQQEQEEEEEEEEKKEKKFPAAAAGAGTVRAGDRGGGVNRSQLALAQDTHSNSSPLVQTSETILTCHASSESHCPGGQSPGGDLNSAACLPLNHNRRPFILQPLFSYRVKLTF</sequence>
<proteinExistence type="predicted"/>
<gene>
    <name evidence="2" type="ORF">PLEPLA_LOCUS22250</name>
</gene>
<organism evidence="2 3">
    <name type="scientific">Pleuronectes platessa</name>
    <name type="common">European plaice</name>
    <dbReference type="NCBI Taxonomy" id="8262"/>
    <lineage>
        <taxon>Eukaryota</taxon>
        <taxon>Metazoa</taxon>
        <taxon>Chordata</taxon>
        <taxon>Craniata</taxon>
        <taxon>Vertebrata</taxon>
        <taxon>Euteleostomi</taxon>
        <taxon>Actinopterygii</taxon>
        <taxon>Neopterygii</taxon>
        <taxon>Teleostei</taxon>
        <taxon>Neoteleostei</taxon>
        <taxon>Acanthomorphata</taxon>
        <taxon>Carangaria</taxon>
        <taxon>Pleuronectiformes</taxon>
        <taxon>Pleuronectoidei</taxon>
        <taxon>Pleuronectidae</taxon>
        <taxon>Pleuronectes</taxon>
    </lineage>
</organism>
<evidence type="ECO:0000313" key="3">
    <source>
        <dbReference type="Proteomes" id="UP001153269"/>
    </source>
</evidence>
<dbReference type="AlphaFoldDB" id="A0A9N7UQ37"/>
<accession>A0A9N7UQ37</accession>
<name>A0A9N7UQ37_PLEPL</name>
<reference evidence="2" key="1">
    <citation type="submission" date="2020-03" db="EMBL/GenBank/DDBJ databases">
        <authorList>
            <person name="Weist P."/>
        </authorList>
    </citation>
    <scope>NUCLEOTIDE SEQUENCE</scope>
</reference>
<protein>
    <submittedName>
        <fullName evidence="2">Uncharacterized protein</fullName>
    </submittedName>
</protein>
<feature type="region of interest" description="Disordered" evidence="1">
    <location>
        <begin position="139"/>
        <end position="241"/>
    </location>
</feature>
<feature type="compositionally biased region" description="Acidic residues" evidence="1">
    <location>
        <begin position="207"/>
        <end position="216"/>
    </location>
</feature>
<comment type="caution">
    <text evidence="2">The sequence shown here is derived from an EMBL/GenBank/DDBJ whole genome shotgun (WGS) entry which is preliminary data.</text>
</comment>